<keyword evidence="3" id="KW-1185">Reference proteome</keyword>
<name>A0ABU3DPG6_9FLAO</name>
<dbReference type="SUPFAM" id="SSF53720">
    <property type="entry name" value="ALDH-like"/>
    <property type="match status" value="1"/>
</dbReference>
<evidence type="ECO:0000256" key="1">
    <source>
        <dbReference type="ARBA" id="ARBA00022857"/>
    </source>
</evidence>
<organism evidence="2 3">
    <name type="scientific">Autumnicola psychrophila</name>
    <dbReference type="NCBI Taxonomy" id="3075592"/>
    <lineage>
        <taxon>Bacteria</taxon>
        <taxon>Pseudomonadati</taxon>
        <taxon>Bacteroidota</taxon>
        <taxon>Flavobacteriia</taxon>
        <taxon>Flavobacteriales</taxon>
        <taxon>Flavobacteriaceae</taxon>
        <taxon>Autumnicola</taxon>
    </lineage>
</organism>
<proteinExistence type="predicted"/>
<comment type="caution">
    <text evidence="2">The sequence shown here is derived from an EMBL/GenBank/DDBJ whole genome shotgun (WGS) entry which is preliminary data.</text>
</comment>
<reference evidence="2 3" key="1">
    <citation type="submission" date="2023-09" db="EMBL/GenBank/DDBJ databases">
        <authorList>
            <person name="Rey-Velasco X."/>
        </authorList>
    </citation>
    <scope>NUCLEOTIDE SEQUENCE [LARGE SCALE GENOMIC DNA]</scope>
    <source>
        <strain evidence="2 3">F225</strain>
    </source>
</reference>
<evidence type="ECO:0000313" key="2">
    <source>
        <dbReference type="EMBL" id="MDT0685612.1"/>
    </source>
</evidence>
<accession>A0ABU3DPG6</accession>
<keyword evidence="1" id="KW-0521">NADP</keyword>
<dbReference type="Pfam" id="PF05893">
    <property type="entry name" value="LuxC"/>
    <property type="match status" value="1"/>
</dbReference>
<evidence type="ECO:0000313" key="3">
    <source>
        <dbReference type="Proteomes" id="UP001253848"/>
    </source>
</evidence>
<dbReference type="InterPro" id="IPR008670">
    <property type="entry name" value="CoA_reduct_LuxC"/>
</dbReference>
<dbReference type="RefSeq" id="WP_311499032.1">
    <property type="nucleotide sequence ID" value="NZ_JAVRHN010000003.1"/>
</dbReference>
<protein>
    <submittedName>
        <fullName evidence="2">Acyl-CoA reductase</fullName>
    </submittedName>
</protein>
<gene>
    <name evidence="2" type="ORF">RM541_04515</name>
</gene>
<sequence length="353" mass="41469">MTFHDRKSNFIELGRFLEQFTLTTEETSEKSAENEELYNELNNKIDNAVHHNGWFTRENIISSINEWSKALKEENLATWLHMYDLEQKREQKTVAVIMAGNIPLVGFHDFLCVLMSGHKVLVKQSSNDKLLLPIIAKFLIQLNSEFENLIRFTEDQLKDFDAVIATGSNNTARYFEYYFKNKASIIRKNRNSVAVLTGNESEQQLKNLSQDIFRYFGLGCRNVSKLYVPEDYNFEQFYPAMFDWKDIMNHAKYANNYDYNKAVYLMSEFKILDNGFLILKEDESFGSPIATLFYERYSSKEDLKLKLEENKEKLQCVVAEGFMENEIKFGKTQHPKLWDYADDVDTMEFLLKL</sequence>
<dbReference type="InterPro" id="IPR016161">
    <property type="entry name" value="Ald_DH/histidinol_DH"/>
</dbReference>
<dbReference type="EMBL" id="JAVRHN010000003">
    <property type="protein sequence ID" value="MDT0685612.1"/>
    <property type="molecule type" value="Genomic_DNA"/>
</dbReference>
<dbReference type="Proteomes" id="UP001253848">
    <property type="component" value="Unassembled WGS sequence"/>
</dbReference>